<dbReference type="Pfam" id="PF00702">
    <property type="entry name" value="Hydrolase"/>
    <property type="match status" value="1"/>
</dbReference>
<dbReference type="InterPro" id="IPR051400">
    <property type="entry name" value="HAD-like_hydrolase"/>
</dbReference>
<evidence type="ECO:0000256" key="1">
    <source>
        <dbReference type="ARBA" id="ARBA00001946"/>
    </source>
</evidence>
<dbReference type="SFLD" id="SFLDG01129">
    <property type="entry name" value="C1.5:_HAD__Beta-PGM__Phosphata"/>
    <property type="match status" value="1"/>
</dbReference>
<dbReference type="InterPro" id="IPR023214">
    <property type="entry name" value="HAD_sf"/>
</dbReference>
<dbReference type="GO" id="GO:0016787">
    <property type="term" value="F:hydrolase activity"/>
    <property type="evidence" value="ECO:0007669"/>
    <property type="project" value="UniProtKB-KW"/>
</dbReference>
<dbReference type="SUPFAM" id="SSF56784">
    <property type="entry name" value="HAD-like"/>
    <property type="match status" value="1"/>
</dbReference>
<evidence type="ECO:0000256" key="2">
    <source>
        <dbReference type="ARBA" id="ARBA00022723"/>
    </source>
</evidence>
<dbReference type="Gene3D" id="1.10.150.520">
    <property type="match status" value="1"/>
</dbReference>
<dbReference type="InterPro" id="IPR036412">
    <property type="entry name" value="HAD-like_sf"/>
</dbReference>
<comment type="caution">
    <text evidence="5">The sequence shown here is derived from an EMBL/GenBank/DDBJ whole genome shotgun (WGS) entry which is preliminary data.</text>
</comment>
<comment type="cofactor">
    <cofactor evidence="1">
        <name>Mg(2+)</name>
        <dbReference type="ChEBI" id="CHEBI:18420"/>
    </cofactor>
</comment>
<protein>
    <submittedName>
        <fullName evidence="5">HAD family hydrolase</fullName>
        <ecNumber evidence="5">3.1.3.-</ecNumber>
    </submittedName>
</protein>
<evidence type="ECO:0000256" key="4">
    <source>
        <dbReference type="ARBA" id="ARBA00022842"/>
    </source>
</evidence>
<dbReference type="Gene3D" id="3.40.50.1000">
    <property type="entry name" value="HAD superfamily/HAD-like"/>
    <property type="match status" value="1"/>
</dbReference>
<dbReference type="Proteomes" id="UP001629536">
    <property type="component" value="Unassembled WGS sequence"/>
</dbReference>
<dbReference type="InterPro" id="IPR006439">
    <property type="entry name" value="HAD-SF_hydro_IA"/>
</dbReference>
<sequence length="249" mass="29552">MIKNIILDLDETLIETKKSLNNFVRSIHNNFFNTIDFEIFNKVFYDEIKKEYKNLENKEFFNLGIGYLDIFFENGLDRFIGIREANIMREKIILSILSKLNVSYQDNLSTKILRFMMSKWQNYLEKIDGVDELLNKLQNYNLYLLTDGFTDTQLSRAYFLNLDKYFKRSYASEDLEKGKKFSIPFMLLMKENNLIPEETLMIGDNYQSDYLGSKNCGITPIYFDRYNRDDIALLKASNYDELLEIINSL</sequence>
<name>A0ABW9F7J8_9FIRM</name>
<accession>A0ABW9F7J8</accession>
<reference evidence="5 6" key="1">
    <citation type="journal article" date="2024" name="Front. Microbiol.">
        <title>Pangenomic and biochemical analyses of Helcococcus ovis reveal widespread tetracycline resistance and a novel bacterial species, Helcococcus bovis.</title>
        <authorList>
            <person name="Cunha F."/>
            <person name="Zhai Y."/>
            <person name="Casaro S."/>
            <person name="Jones K.L."/>
            <person name="Hernandez M."/>
            <person name="Bisinotto R.S."/>
            <person name="Kariyawasam S."/>
            <person name="Brown M.B."/>
            <person name="Phillips A."/>
            <person name="Jeong K.C."/>
            <person name="Galvao K.N."/>
        </authorList>
    </citation>
    <scope>NUCLEOTIDE SEQUENCE [LARGE SCALE GENOMIC DNA]</scope>
    <source>
        <strain evidence="5 6">KG197</strain>
    </source>
</reference>
<keyword evidence="4" id="KW-0460">Magnesium</keyword>
<dbReference type="EC" id="3.1.3.-" evidence="5"/>
<gene>
    <name evidence="5" type="ORF">ABGF40_07045</name>
</gene>
<dbReference type="EMBL" id="JBFNFH010000018">
    <property type="protein sequence ID" value="MFM1525427.1"/>
    <property type="molecule type" value="Genomic_DNA"/>
</dbReference>
<dbReference type="PANTHER" id="PTHR46470:SF2">
    <property type="entry name" value="GLYCERALDEHYDE 3-PHOSPHATE PHOSPHATASE"/>
    <property type="match status" value="1"/>
</dbReference>
<dbReference type="PANTHER" id="PTHR46470">
    <property type="entry name" value="N-ACYLNEURAMINATE-9-PHOSPHATASE"/>
    <property type="match status" value="1"/>
</dbReference>
<dbReference type="RefSeq" id="WP_408126845.1">
    <property type="nucleotide sequence ID" value="NZ_JBFNFH010000018.1"/>
</dbReference>
<evidence type="ECO:0000256" key="3">
    <source>
        <dbReference type="ARBA" id="ARBA00022801"/>
    </source>
</evidence>
<evidence type="ECO:0000313" key="5">
    <source>
        <dbReference type="EMBL" id="MFM1525427.1"/>
    </source>
</evidence>
<keyword evidence="3 5" id="KW-0378">Hydrolase</keyword>
<dbReference type="NCBIfam" id="TIGR01549">
    <property type="entry name" value="HAD-SF-IA-v1"/>
    <property type="match status" value="1"/>
</dbReference>
<organism evidence="5 6">
    <name type="scientific">Helcococcus bovis</name>
    <dbReference type="NCBI Taxonomy" id="3153252"/>
    <lineage>
        <taxon>Bacteria</taxon>
        <taxon>Bacillati</taxon>
        <taxon>Bacillota</taxon>
        <taxon>Tissierellia</taxon>
        <taxon>Tissierellales</taxon>
        <taxon>Peptoniphilaceae</taxon>
        <taxon>Helcococcus</taxon>
    </lineage>
</organism>
<evidence type="ECO:0000313" key="6">
    <source>
        <dbReference type="Proteomes" id="UP001629536"/>
    </source>
</evidence>
<keyword evidence="6" id="KW-1185">Reference proteome</keyword>
<proteinExistence type="predicted"/>
<keyword evidence="2" id="KW-0479">Metal-binding</keyword>
<dbReference type="SFLD" id="SFLDS00003">
    <property type="entry name" value="Haloacid_Dehalogenase"/>
    <property type="match status" value="1"/>
</dbReference>